<dbReference type="Pfam" id="PF03816">
    <property type="entry name" value="LytR_cpsA_psr"/>
    <property type="match status" value="1"/>
</dbReference>
<feature type="transmembrane region" description="Helical" evidence="3">
    <location>
        <begin position="93"/>
        <end position="112"/>
    </location>
</feature>
<keyword evidence="3" id="KW-0812">Transmembrane</keyword>
<feature type="region of interest" description="Disordered" evidence="2">
    <location>
        <begin position="1"/>
        <end position="87"/>
    </location>
</feature>
<evidence type="ECO:0000313" key="6">
    <source>
        <dbReference type="Proteomes" id="UP000269198"/>
    </source>
</evidence>
<dbReference type="AlphaFoldDB" id="A0A3N0E384"/>
<dbReference type="EMBL" id="RJMB01000024">
    <property type="protein sequence ID" value="RNL82304.1"/>
    <property type="molecule type" value="Genomic_DNA"/>
</dbReference>
<feature type="domain" description="Cell envelope-related transcriptional attenuator" evidence="4">
    <location>
        <begin position="164"/>
        <end position="309"/>
    </location>
</feature>
<feature type="compositionally biased region" description="Basic and acidic residues" evidence="2">
    <location>
        <begin position="18"/>
        <end position="45"/>
    </location>
</feature>
<keyword evidence="6" id="KW-1185">Reference proteome</keyword>
<dbReference type="PANTHER" id="PTHR33392:SF6">
    <property type="entry name" value="POLYISOPRENYL-TEICHOIC ACID--PEPTIDOGLYCAN TEICHOIC ACID TRANSFERASE TAGU"/>
    <property type="match status" value="1"/>
</dbReference>
<dbReference type="Gene3D" id="3.40.630.190">
    <property type="entry name" value="LCP protein"/>
    <property type="match status" value="1"/>
</dbReference>
<proteinExistence type="inferred from homology"/>
<dbReference type="RefSeq" id="WP_123202869.1">
    <property type="nucleotide sequence ID" value="NZ_RJMB01000024.1"/>
</dbReference>
<dbReference type="InterPro" id="IPR050922">
    <property type="entry name" value="LytR/CpsA/Psr_CW_biosynth"/>
</dbReference>
<evidence type="ECO:0000256" key="3">
    <source>
        <dbReference type="SAM" id="Phobius"/>
    </source>
</evidence>
<sequence>MVDGTDGNSRGSGGSAGDHNRTGVFRRGDGNPDEIERLYRPRSEGRSASGGAGSTRRMPPAREGRPSNRSRVHDGSGRKRREREQRRRRRRTILVAVVVLLLLVPSVFYLWADSRLERVEALAYEGRPDDQPGTTYLIVGSDSREGLNEEERRALGTGDAEGKRTDTIMVLYVPDGDGAPTIISVPRDSLVDIPELGENKINAAFAEALDGGPARLARTFEEASGVHLDHYVEIGMGGFVQIVDALGGVEMCPEEAMEDPKANLDIEAGCQEMDGSTALGYVRTRATPNADLDRIKRQREFFSEVINKATATGTLVNPFRSVPLVNEGTQTFEVNEDDHLHHLVSMGLAMREDPTTTSVPVASTPTLDTVGSVVLWDETRAEEMFGAMREGEEIPESAMEENF</sequence>
<reference evidence="5 6" key="1">
    <citation type="submission" date="2018-11" db="EMBL/GenBank/DDBJ databases">
        <title>The genome draft of YIM 96095.</title>
        <authorList>
            <person name="Tang S.-K."/>
            <person name="Chunyu W.-X."/>
            <person name="Feng Y.-Z."/>
        </authorList>
    </citation>
    <scope>NUCLEOTIDE SEQUENCE [LARGE SCALE GENOMIC DNA]</scope>
    <source>
        <strain evidence="5 6">YIM 96095</strain>
    </source>
</reference>
<evidence type="ECO:0000313" key="5">
    <source>
        <dbReference type="EMBL" id="RNL82304.1"/>
    </source>
</evidence>
<keyword evidence="3" id="KW-1133">Transmembrane helix</keyword>
<organism evidence="5 6">
    <name type="scientific">Halostreptopolyspora alba</name>
    <dbReference type="NCBI Taxonomy" id="2487137"/>
    <lineage>
        <taxon>Bacteria</taxon>
        <taxon>Bacillati</taxon>
        <taxon>Actinomycetota</taxon>
        <taxon>Actinomycetes</taxon>
        <taxon>Streptosporangiales</taxon>
        <taxon>Nocardiopsidaceae</taxon>
        <taxon>Halostreptopolyspora</taxon>
    </lineage>
</organism>
<evidence type="ECO:0000259" key="4">
    <source>
        <dbReference type="Pfam" id="PF03816"/>
    </source>
</evidence>
<comment type="similarity">
    <text evidence="1">Belongs to the LytR/CpsA/Psr (LCP) family.</text>
</comment>
<dbReference type="NCBIfam" id="TIGR00350">
    <property type="entry name" value="lytR_cpsA_psr"/>
    <property type="match status" value="1"/>
</dbReference>
<feature type="compositionally biased region" description="Basic and acidic residues" evidence="2">
    <location>
        <begin position="60"/>
        <end position="85"/>
    </location>
</feature>
<accession>A0A3N0E384</accession>
<evidence type="ECO:0000256" key="1">
    <source>
        <dbReference type="ARBA" id="ARBA00006068"/>
    </source>
</evidence>
<dbReference type="Proteomes" id="UP000269198">
    <property type="component" value="Unassembled WGS sequence"/>
</dbReference>
<protein>
    <submittedName>
        <fullName evidence="5">LytR family transcriptional regulator</fullName>
    </submittedName>
</protein>
<name>A0A3N0E384_9ACTN</name>
<dbReference type="OrthoDB" id="5168236at2"/>
<dbReference type="PANTHER" id="PTHR33392">
    <property type="entry name" value="POLYISOPRENYL-TEICHOIC ACID--PEPTIDOGLYCAN TEICHOIC ACID TRANSFERASE TAGU"/>
    <property type="match status" value="1"/>
</dbReference>
<gene>
    <name evidence="5" type="ORF">EFW17_19495</name>
</gene>
<dbReference type="InterPro" id="IPR004474">
    <property type="entry name" value="LytR_CpsA_psr"/>
</dbReference>
<comment type="caution">
    <text evidence="5">The sequence shown here is derived from an EMBL/GenBank/DDBJ whole genome shotgun (WGS) entry which is preliminary data.</text>
</comment>
<keyword evidence="3" id="KW-0472">Membrane</keyword>
<evidence type="ECO:0000256" key="2">
    <source>
        <dbReference type="SAM" id="MobiDB-lite"/>
    </source>
</evidence>